<dbReference type="Proteomes" id="UP000886501">
    <property type="component" value="Unassembled WGS sequence"/>
</dbReference>
<evidence type="ECO:0000313" key="2">
    <source>
        <dbReference type="Proteomes" id="UP000886501"/>
    </source>
</evidence>
<reference evidence="1" key="1">
    <citation type="submission" date="2019-10" db="EMBL/GenBank/DDBJ databases">
        <authorList>
            <consortium name="DOE Joint Genome Institute"/>
            <person name="Kuo A."/>
            <person name="Miyauchi S."/>
            <person name="Kiss E."/>
            <person name="Drula E."/>
            <person name="Kohler A."/>
            <person name="Sanchez-Garcia M."/>
            <person name="Andreopoulos B."/>
            <person name="Barry K.W."/>
            <person name="Bonito G."/>
            <person name="Buee M."/>
            <person name="Carver A."/>
            <person name="Chen C."/>
            <person name="Cichocki N."/>
            <person name="Clum A."/>
            <person name="Culley D."/>
            <person name="Crous P.W."/>
            <person name="Fauchery L."/>
            <person name="Girlanda M."/>
            <person name="Hayes R."/>
            <person name="Keri Z."/>
            <person name="Labutti K."/>
            <person name="Lipzen A."/>
            <person name="Lombard V."/>
            <person name="Magnuson J."/>
            <person name="Maillard F."/>
            <person name="Morin E."/>
            <person name="Murat C."/>
            <person name="Nolan M."/>
            <person name="Ohm R."/>
            <person name="Pangilinan J."/>
            <person name="Pereira M."/>
            <person name="Perotto S."/>
            <person name="Peter M."/>
            <person name="Riley R."/>
            <person name="Sitrit Y."/>
            <person name="Stielow B."/>
            <person name="Szollosi G."/>
            <person name="Zifcakova L."/>
            <person name="Stursova M."/>
            <person name="Spatafora J.W."/>
            <person name="Tedersoo L."/>
            <person name="Vaario L.-M."/>
            <person name="Yamada A."/>
            <person name="Yan M."/>
            <person name="Wang P."/>
            <person name="Xu J."/>
            <person name="Bruns T."/>
            <person name="Baldrian P."/>
            <person name="Vilgalys R."/>
            <person name="Henrissat B."/>
            <person name="Grigoriev I.V."/>
            <person name="Hibbett D."/>
            <person name="Nagy L.G."/>
            <person name="Martin F.M."/>
        </authorList>
    </citation>
    <scope>NUCLEOTIDE SEQUENCE</scope>
    <source>
        <strain evidence="1">P2</strain>
    </source>
</reference>
<reference evidence="1" key="2">
    <citation type="journal article" date="2020" name="Nat. Commun.">
        <title>Large-scale genome sequencing of mycorrhizal fungi provides insights into the early evolution of symbiotic traits.</title>
        <authorList>
            <person name="Miyauchi S."/>
            <person name="Kiss E."/>
            <person name="Kuo A."/>
            <person name="Drula E."/>
            <person name="Kohler A."/>
            <person name="Sanchez-Garcia M."/>
            <person name="Morin E."/>
            <person name="Andreopoulos B."/>
            <person name="Barry K.W."/>
            <person name="Bonito G."/>
            <person name="Buee M."/>
            <person name="Carver A."/>
            <person name="Chen C."/>
            <person name="Cichocki N."/>
            <person name="Clum A."/>
            <person name="Culley D."/>
            <person name="Crous P.W."/>
            <person name="Fauchery L."/>
            <person name="Girlanda M."/>
            <person name="Hayes R.D."/>
            <person name="Keri Z."/>
            <person name="LaButti K."/>
            <person name="Lipzen A."/>
            <person name="Lombard V."/>
            <person name="Magnuson J."/>
            <person name="Maillard F."/>
            <person name="Murat C."/>
            <person name="Nolan M."/>
            <person name="Ohm R.A."/>
            <person name="Pangilinan J."/>
            <person name="Pereira M.F."/>
            <person name="Perotto S."/>
            <person name="Peter M."/>
            <person name="Pfister S."/>
            <person name="Riley R."/>
            <person name="Sitrit Y."/>
            <person name="Stielow J.B."/>
            <person name="Szollosi G."/>
            <person name="Zifcakova L."/>
            <person name="Stursova M."/>
            <person name="Spatafora J.W."/>
            <person name="Tedersoo L."/>
            <person name="Vaario L.M."/>
            <person name="Yamada A."/>
            <person name="Yan M."/>
            <person name="Wang P."/>
            <person name="Xu J."/>
            <person name="Bruns T."/>
            <person name="Baldrian P."/>
            <person name="Vilgalys R."/>
            <person name="Dunand C."/>
            <person name="Henrissat B."/>
            <person name="Grigoriev I.V."/>
            <person name="Hibbett D."/>
            <person name="Nagy L.G."/>
            <person name="Martin F.M."/>
        </authorList>
    </citation>
    <scope>NUCLEOTIDE SEQUENCE</scope>
    <source>
        <strain evidence="1">P2</strain>
    </source>
</reference>
<evidence type="ECO:0000313" key="1">
    <source>
        <dbReference type="EMBL" id="KAF9645783.1"/>
    </source>
</evidence>
<accession>A0ACB6Z8U3</accession>
<protein>
    <submittedName>
        <fullName evidence="1">Uncharacterized protein</fullName>
    </submittedName>
</protein>
<comment type="caution">
    <text evidence="1">The sequence shown here is derived from an EMBL/GenBank/DDBJ whole genome shotgun (WGS) entry which is preliminary data.</text>
</comment>
<dbReference type="EMBL" id="MU118078">
    <property type="protein sequence ID" value="KAF9645783.1"/>
    <property type="molecule type" value="Genomic_DNA"/>
</dbReference>
<sequence>MMIVRPPDGSQIFCSQIVKTPRPPHSKAFYAPGTINAFNIIQLQDDHTHTVISDVNCWLYSLSNGDVVATKEFKMPSRISSISSSGTLCVATTFGSPCKIIVKNAATAESFILSPGTKSVYDVWTSHLMGNSLALGKPFNCIHLRFKTCMTIFHPGMHRKGVFIPDVNASAGFHVLDTFSDVLAIYQEPNLVYTGARSGTIMRWDTRTWSHNQKPFLSNRYKSTSITHLRTIGQDQLLVGSMDGRLELFDLRSPLESTPVTSFLGHVNSYSQKLPFAVDPSERFIFAAGQDKVIRAWSVLNGQLLYGPDVEAVTGKDVRLLNTRFEEDVSDMQIVEDGCGLHFWYSTGSALCNQTIL</sequence>
<name>A0ACB6Z8U3_THEGA</name>
<keyword evidence="2" id="KW-1185">Reference proteome</keyword>
<proteinExistence type="predicted"/>
<organism evidence="1 2">
    <name type="scientific">Thelephora ganbajun</name>
    <name type="common">Ganba fungus</name>
    <dbReference type="NCBI Taxonomy" id="370292"/>
    <lineage>
        <taxon>Eukaryota</taxon>
        <taxon>Fungi</taxon>
        <taxon>Dikarya</taxon>
        <taxon>Basidiomycota</taxon>
        <taxon>Agaricomycotina</taxon>
        <taxon>Agaricomycetes</taxon>
        <taxon>Thelephorales</taxon>
        <taxon>Thelephoraceae</taxon>
        <taxon>Thelephora</taxon>
    </lineage>
</organism>
<gene>
    <name evidence="1" type="ORF">BDM02DRAFT_408804</name>
</gene>